<dbReference type="InterPro" id="IPR028366">
    <property type="entry name" value="PhoU"/>
</dbReference>
<protein>
    <recommendedName>
        <fullName evidence="2">Phosphate-specific transport system accessory protein PhoU</fullName>
    </recommendedName>
</protein>
<comment type="function">
    <text evidence="2">Plays a role in the regulation of phosphate uptake.</text>
</comment>
<organism evidence="4 5">
    <name type="scientific">Amylibacter marinus</name>
    <dbReference type="NCBI Taxonomy" id="1475483"/>
    <lineage>
        <taxon>Bacteria</taxon>
        <taxon>Pseudomonadati</taxon>
        <taxon>Pseudomonadota</taxon>
        <taxon>Alphaproteobacteria</taxon>
        <taxon>Rhodobacterales</taxon>
        <taxon>Paracoccaceae</taxon>
        <taxon>Amylibacter</taxon>
    </lineage>
</organism>
<gene>
    <name evidence="4" type="primary">phoU</name>
    <name evidence="4" type="ORF">GCM10007939_00060</name>
</gene>
<dbReference type="RefSeq" id="WP_284374885.1">
    <property type="nucleotide sequence ID" value="NZ_BSNN01000001.1"/>
</dbReference>
<evidence type="ECO:0000313" key="4">
    <source>
        <dbReference type="EMBL" id="GLQ33723.1"/>
    </source>
</evidence>
<dbReference type="Proteomes" id="UP001156694">
    <property type="component" value="Unassembled WGS sequence"/>
</dbReference>
<sequence>MEHTHIVTRFDKDLSEIEQLLVEMADKIAVQIKDAAQALQSGDDALAKKVIKGDSAINRLEEKIDEKAIRLIALRQPMAEDLRSAITTLKVSTSLERMGDYAKTLSYRARELDDLSKLKPVLRSISEMSDKITAMLDMVMEAYVNRDLDKAMKAREADQDVNDKTDALFRELLTYMMENPRNIEACTHLLFISKNIERSGDQVTNIAEQVHYLVTGELLEE</sequence>
<dbReference type="PANTHER" id="PTHR42930:SF3">
    <property type="entry name" value="PHOSPHATE-SPECIFIC TRANSPORT SYSTEM ACCESSORY PROTEIN PHOU"/>
    <property type="match status" value="1"/>
</dbReference>
<evidence type="ECO:0000256" key="1">
    <source>
        <dbReference type="ARBA" id="ARBA00008107"/>
    </source>
</evidence>
<feature type="domain" description="PhoU" evidence="3">
    <location>
        <begin position="125"/>
        <end position="210"/>
    </location>
</feature>
<proteinExistence type="inferred from homology"/>
<keyword evidence="2" id="KW-0592">Phosphate transport</keyword>
<comment type="similarity">
    <text evidence="1 2">Belongs to the PhoU family.</text>
</comment>
<dbReference type="InterPro" id="IPR038078">
    <property type="entry name" value="PhoU-like_sf"/>
</dbReference>
<dbReference type="SUPFAM" id="SSF109755">
    <property type="entry name" value="PhoU-like"/>
    <property type="match status" value="1"/>
</dbReference>
<dbReference type="InterPro" id="IPR026022">
    <property type="entry name" value="PhoU_dom"/>
</dbReference>
<comment type="subcellular location">
    <subcellularLocation>
        <location evidence="2">Cytoplasm</location>
    </subcellularLocation>
</comment>
<dbReference type="PANTHER" id="PTHR42930">
    <property type="entry name" value="PHOSPHATE-SPECIFIC TRANSPORT SYSTEM ACCESSORY PROTEIN PHOU"/>
    <property type="match status" value="1"/>
</dbReference>
<comment type="caution">
    <text evidence="4">The sequence shown here is derived from an EMBL/GenBank/DDBJ whole genome shotgun (WGS) entry which is preliminary data.</text>
</comment>
<keyword evidence="5" id="KW-1185">Reference proteome</keyword>
<keyword evidence="2" id="KW-0813">Transport</keyword>
<accession>A0ABQ5VR92</accession>
<keyword evidence="2" id="KW-0963">Cytoplasm</keyword>
<dbReference type="Pfam" id="PF01895">
    <property type="entry name" value="PhoU"/>
    <property type="match status" value="2"/>
</dbReference>
<reference evidence="5" key="1">
    <citation type="journal article" date="2019" name="Int. J. Syst. Evol. Microbiol.">
        <title>The Global Catalogue of Microorganisms (GCM) 10K type strain sequencing project: providing services to taxonomists for standard genome sequencing and annotation.</title>
        <authorList>
            <consortium name="The Broad Institute Genomics Platform"/>
            <consortium name="The Broad Institute Genome Sequencing Center for Infectious Disease"/>
            <person name="Wu L."/>
            <person name="Ma J."/>
        </authorList>
    </citation>
    <scope>NUCLEOTIDE SEQUENCE [LARGE SCALE GENOMIC DNA]</scope>
    <source>
        <strain evidence="5">NBRC 110140</strain>
    </source>
</reference>
<evidence type="ECO:0000259" key="3">
    <source>
        <dbReference type="Pfam" id="PF01895"/>
    </source>
</evidence>
<evidence type="ECO:0000256" key="2">
    <source>
        <dbReference type="PIRNR" id="PIRNR003107"/>
    </source>
</evidence>
<feature type="domain" description="PhoU" evidence="3">
    <location>
        <begin position="21"/>
        <end position="106"/>
    </location>
</feature>
<name>A0ABQ5VR92_9RHOB</name>
<dbReference type="PIRSF" id="PIRSF003107">
    <property type="entry name" value="PhoU"/>
    <property type="match status" value="1"/>
</dbReference>
<comment type="subunit">
    <text evidence="2">Homodimer.</text>
</comment>
<dbReference type="EMBL" id="BSNN01000001">
    <property type="protein sequence ID" value="GLQ33723.1"/>
    <property type="molecule type" value="Genomic_DNA"/>
</dbReference>
<evidence type="ECO:0000313" key="5">
    <source>
        <dbReference type="Proteomes" id="UP001156694"/>
    </source>
</evidence>
<dbReference type="NCBIfam" id="TIGR02135">
    <property type="entry name" value="phoU_full"/>
    <property type="match status" value="1"/>
</dbReference>
<dbReference type="Gene3D" id="1.20.58.220">
    <property type="entry name" value="Phosphate transport system protein phou homolog 2, domain 2"/>
    <property type="match status" value="1"/>
</dbReference>